<feature type="region of interest" description="Disordered" evidence="7">
    <location>
        <begin position="547"/>
        <end position="570"/>
    </location>
</feature>
<dbReference type="Gene3D" id="1.20.1250.20">
    <property type="entry name" value="MFS general substrate transporter like domains"/>
    <property type="match status" value="1"/>
</dbReference>
<dbReference type="GO" id="GO:0022857">
    <property type="term" value="F:transmembrane transporter activity"/>
    <property type="evidence" value="ECO:0007669"/>
    <property type="project" value="InterPro"/>
</dbReference>
<sequence length="799" mass="88590">MEDNAAAEPLIKKQGYHDNCEACKIEREKKAEVKPYSFSPLTIALPATLVDSIVTSSPEHLPSSHVGLACCIQSIISSMTRDFHIAKREEDISYYAGYVGSSFMFGRALTSLLWGMVADKYGRKPILIGTITVVIFNTLFGLSVNYWMAISARFLLGSLCGILGPMRIGTSWGIGLVIGPAVGGFLAQPAEKYPHIFSRESLFGRFPYFLPCLVISVFALVAFIISCWLPETLHIHSEDNIARTSREALPEDNTYESIQSQEMEVSKLRSTVPQRSLLRNWPLVSAIIVYCIFQLHDMAYSEIFSLWAVSSRKLGGLSFSTSDVGEVLSVTGFGMLLFQLFLYTWIERMLGAIFVSRIGAVITIPLLSSYPFIAKLSGPVLLLVLNSASLLKNVLSAQEQRGAANGISMSAMSLFKAIGPAAGGSLLSWAQRRQHAEFLPVGAKQETQSAEKDLLDDNMVHSSLISSKAEIATVMMDQTTSQEEQIASLAAAVGNLLKHVQARDDQLNKLHDKFQSVHMVFFMLNVVEFVALVMTFKPFLALPQDEISDLEPDPDPESHTNPTPQFQSQSQTPLLTSLKVFLKKPHAFPFLLSIFLLLTWVSLRFQHRYANPAFHQSSYTVNEKNGGYVKDSNANVVKFSPLSSLVTKDKRGWLINPFHLRWMLMFQYSSHCVLVIALRYFSTRVDFEFAGGAVSCASVHLGEIRPGRLRGNHRHHTCNETFVIWGAKTVFRLENNAVKRGYSEVTIGADEVAVAASPSGTAHALVNIDAIRTTFFLGCQDSVMNNNSSTTDYKIWKDL</sequence>
<reference evidence="9" key="1">
    <citation type="submission" date="2020-06" db="EMBL/GenBank/DDBJ databases">
        <authorList>
            <person name="Li T."/>
            <person name="Hu X."/>
            <person name="Zhang T."/>
            <person name="Song X."/>
            <person name="Zhang H."/>
            <person name="Dai N."/>
            <person name="Sheng W."/>
            <person name="Hou X."/>
            <person name="Wei L."/>
        </authorList>
    </citation>
    <scope>NUCLEOTIDE SEQUENCE</scope>
    <source>
        <strain evidence="9">KEN1</strain>
        <tissue evidence="9">Leaf</tissue>
    </source>
</reference>
<dbReference type="Pfam" id="PF07690">
    <property type="entry name" value="MFS_1"/>
    <property type="match status" value="1"/>
</dbReference>
<feature type="transmembrane region" description="Helical" evidence="8">
    <location>
        <begin position="126"/>
        <end position="147"/>
    </location>
</feature>
<proteinExistence type="inferred from homology"/>
<dbReference type="EMBL" id="JACGWN010000010">
    <property type="protein sequence ID" value="KAL0428374.1"/>
    <property type="molecule type" value="Genomic_DNA"/>
</dbReference>
<name>A0AAW2VFF1_9LAMI</name>
<comment type="subcellular location">
    <subcellularLocation>
        <location evidence="1">Membrane</location>
        <topology evidence="1">Multi-pass membrane protein</topology>
    </subcellularLocation>
</comment>
<keyword evidence="3 8" id="KW-0812">Transmembrane</keyword>
<keyword evidence="2" id="KW-0813">Transport</keyword>
<dbReference type="CDD" id="cd17330">
    <property type="entry name" value="MFS_SLC46_TetA_like"/>
    <property type="match status" value="1"/>
</dbReference>
<dbReference type="PANTHER" id="PTHR23504">
    <property type="entry name" value="MAJOR FACILITATOR SUPERFAMILY DOMAIN-CONTAINING PROTEIN 10"/>
    <property type="match status" value="1"/>
</dbReference>
<feature type="transmembrane region" description="Helical" evidence="8">
    <location>
        <begin position="168"/>
        <end position="188"/>
    </location>
</feature>
<evidence type="ECO:0000256" key="1">
    <source>
        <dbReference type="ARBA" id="ARBA00004141"/>
    </source>
</evidence>
<keyword evidence="5 8" id="KW-0472">Membrane</keyword>
<protein>
    <submittedName>
        <fullName evidence="9">Protein ZINC INDUCED FACILITATOR-LIKE 1</fullName>
    </submittedName>
</protein>
<organism evidence="9">
    <name type="scientific">Sesamum latifolium</name>
    <dbReference type="NCBI Taxonomy" id="2727402"/>
    <lineage>
        <taxon>Eukaryota</taxon>
        <taxon>Viridiplantae</taxon>
        <taxon>Streptophyta</taxon>
        <taxon>Embryophyta</taxon>
        <taxon>Tracheophyta</taxon>
        <taxon>Spermatophyta</taxon>
        <taxon>Magnoliopsida</taxon>
        <taxon>eudicotyledons</taxon>
        <taxon>Gunneridae</taxon>
        <taxon>Pentapetalae</taxon>
        <taxon>asterids</taxon>
        <taxon>lamiids</taxon>
        <taxon>Lamiales</taxon>
        <taxon>Pedaliaceae</taxon>
        <taxon>Sesamum</taxon>
    </lineage>
</organism>
<feature type="transmembrane region" description="Helical" evidence="8">
    <location>
        <begin position="208"/>
        <end position="229"/>
    </location>
</feature>
<keyword evidence="4 8" id="KW-1133">Transmembrane helix</keyword>
<dbReference type="InterPro" id="IPR036259">
    <property type="entry name" value="MFS_trans_sf"/>
</dbReference>
<dbReference type="Gene3D" id="2.60.120.10">
    <property type="entry name" value="Jelly Rolls"/>
    <property type="match status" value="1"/>
</dbReference>
<dbReference type="GO" id="GO:0016020">
    <property type="term" value="C:membrane"/>
    <property type="evidence" value="ECO:0007669"/>
    <property type="project" value="UniProtKB-SubCell"/>
</dbReference>
<evidence type="ECO:0000256" key="2">
    <source>
        <dbReference type="ARBA" id="ARBA00022448"/>
    </source>
</evidence>
<evidence type="ECO:0000256" key="6">
    <source>
        <dbReference type="ARBA" id="ARBA00044504"/>
    </source>
</evidence>
<reference evidence="9" key="2">
    <citation type="journal article" date="2024" name="Plant">
        <title>Genomic evolution and insights into agronomic trait innovations of Sesamum species.</title>
        <authorList>
            <person name="Miao H."/>
            <person name="Wang L."/>
            <person name="Qu L."/>
            <person name="Liu H."/>
            <person name="Sun Y."/>
            <person name="Le M."/>
            <person name="Wang Q."/>
            <person name="Wei S."/>
            <person name="Zheng Y."/>
            <person name="Lin W."/>
            <person name="Duan Y."/>
            <person name="Cao H."/>
            <person name="Xiong S."/>
            <person name="Wang X."/>
            <person name="Wei L."/>
            <person name="Li C."/>
            <person name="Ma Q."/>
            <person name="Ju M."/>
            <person name="Zhao R."/>
            <person name="Li G."/>
            <person name="Mu C."/>
            <person name="Tian Q."/>
            <person name="Mei H."/>
            <person name="Zhang T."/>
            <person name="Gao T."/>
            <person name="Zhang H."/>
        </authorList>
    </citation>
    <scope>NUCLEOTIDE SEQUENCE</scope>
    <source>
        <strain evidence="9">KEN1</strain>
    </source>
</reference>
<evidence type="ECO:0000313" key="9">
    <source>
        <dbReference type="EMBL" id="KAL0428374.1"/>
    </source>
</evidence>
<comment type="similarity">
    <text evidence="6">Belongs to the major facilitator superfamily. Phosphate:H(+) symporter (TC 2.A.1.9) family.</text>
</comment>
<dbReference type="InterPro" id="IPR011701">
    <property type="entry name" value="MFS"/>
</dbReference>
<gene>
    <name evidence="9" type="ORF">Slati_3012200</name>
</gene>
<dbReference type="AlphaFoldDB" id="A0AAW2VFF1"/>
<comment type="caution">
    <text evidence="9">The sequence shown here is derived from an EMBL/GenBank/DDBJ whole genome shotgun (WGS) entry which is preliminary data.</text>
</comment>
<evidence type="ECO:0000256" key="4">
    <source>
        <dbReference type="ARBA" id="ARBA00022989"/>
    </source>
</evidence>
<feature type="transmembrane region" description="Helical" evidence="8">
    <location>
        <begin position="587"/>
        <end position="605"/>
    </location>
</feature>
<evidence type="ECO:0000256" key="3">
    <source>
        <dbReference type="ARBA" id="ARBA00022692"/>
    </source>
</evidence>
<evidence type="ECO:0000256" key="5">
    <source>
        <dbReference type="ARBA" id="ARBA00023136"/>
    </source>
</evidence>
<dbReference type="InterPro" id="IPR014710">
    <property type="entry name" value="RmlC-like_jellyroll"/>
</dbReference>
<feature type="transmembrane region" description="Helical" evidence="8">
    <location>
        <begin position="517"/>
        <end position="536"/>
    </location>
</feature>
<dbReference type="PANTHER" id="PTHR23504:SF15">
    <property type="entry name" value="MAJOR FACILITATOR SUPERFAMILY (MFS) PROFILE DOMAIN-CONTAINING PROTEIN"/>
    <property type="match status" value="1"/>
</dbReference>
<feature type="transmembrane region" description="Helical" evidence="8">
    <location>
        <begin position="349"/>
        <end position="367"/>
    </location>
</feature>
<feature type="transmembrane region" description="Helical" evidence="8">
    <location>
        <begin position="92"/>
        <end position="114"/>
    </location>
</feature>
<dbReference type="SUPFAM" id="SSF103473">
    <property type="entry name" value="MFS general substrate transporter"/>
    <property type="match status" value="1"/>
</dbReference>
<evidence type="ECO:0000256" key="8">
    <source>
        <dbReference type="SAM" id="Phobius"/>
    </source>
</evidence>
<feature type="transmembrane region" description="Helical" evidence="8">
    <location>
        <begin position="324"/>
        <end position="342"/>
    </location>
</feature>
<accession>A0AAW2VFF1</accession>
<evidence type="ECO:0000256" key="7">
    <source>
        <dbReference type="SAM" id="MobiDB-lite"/>
    </source>
</evidence>
<feature type="transmembrane region" description="Helical" evidence="8">
    <location>
        <begin position="277"/>
        <end position="296"/>
    </location>
</feature>